<dbReference type="InterPro" id="IPR001173">
    <property type="entry name" value="Glyco_trans_2-like"/>
</dbReference>
<dbReference type="PATRIC" id="fig|1379870.5.peg.5663"/>
<reference evidence="5 6" key="1">
    <citation type="journal article" date="2014" name="Curr. Microbiol.">
        <title>Spirosoma radiotolerans sp. nov., a gamma-radiation-resistant bacterium isolated from gamma ray-irradiated soil.</title>
        <authorList>
            <person name="Lee J.J."/>
            <person name="Srinivasan S."/>
            <person name="Lim S."/>
            <person name="Joe M."/>
            <person name="Im S."/>
            <person name="Bae S.I."/>
            <person name="Park K.R."/>
            <person name="Han J.H."/>
            <person name="Park S.H."/>
            <person name="Joo B.M."/>
            <person name="Park S.J."/>
            <person name="Kim M.K."/>
        </authorList>
    </citation>
    <scope>NUCLEOTIDE SEQUENCE [LARGE SCALE GENOMIC DNA]</scope>
    <source>
        <strain evidence="5 6">DG5A</strain>
    </source>
</reference>
<evidence type="ECO:0000256" key="1">
    <source>
        <dbReference type="ARBA" id="ARBA00006739"/>
    </source>
</evidence>
<dbReference type="AlphaFoldDB" id="A0A0E3V9Q8"/>
<comment type="similarity">
    <text evidence="1">Belongs to the glycosyltransferase 2 family.</text>
</comment>
<dbReference type="HOGENOM" id="CLU_025996_0_9_10"/>
<evidence type="ECO:0000313" key="5">
    <source>
        <dbReference type="EMBL" id="AKD57877.1"/>
    </source>
</evidence>
<dbReference type="KEGG" id="srd:SD10_26210"/>
<dbReference type="Gene3D" id="3.90.550.10">
    <property type="entry name" value="Spore Coat Polysaccharide Biosynthesis Protein SpsA, Chain A"/>
    <property type="match status" value="1"/>
</dbReference>
<evidence type="ECO:0000259" key="4">
    <source>
        <dbReference type="Pfam" id="PF00535"/>
    </source>
</evidence>
<protein>
    <recommendedName>
        <fullName evidence="4">Glycosyltransferase 2-like domain-containing protein</fullName>
    </recommendedName>
</protein>
<accession>A0A0E3V9Q8</accession>
<dbReference type="EMBL" id="CP010429">
    <property type="protein sequence ID" value="AKD57877.1"/>
    <property type="molecule type" value="Genomic_DNA"/>
</dbReference>
<evidence type="ECO:0000256" key="3">
    <source>
        <dbReference type="ARBA" id="ARBA00022679"/>
    </source>
</evidence>
<proteinExistence type="inferred from homology"/>
<dbReference type="STRING" id="1379870.SD10_26210"/>
<dbReference type="InterPro" id="IPR029044">
    <property type="entry name" value="Nucleotide-diphossugar_trans"/>
</dbReference>
<feature type="domain" description="Glycosyltransferase 2-like" evidence="4">
    <location>
        <begin position="10"/>
        <end position="157"/>
    </location>
</feature>
<keyword evidence="2" id="KW-0328">Glycosyltransferase</keyword>
<dbReference type="SUPFAM" id="SSF53448">
    <property type="entry name" value="Nucleotide-diphospho-sugar transferases"/>
    <property type="match status" value="1"/>
</dbReference>
<dbReference type="Pfam" id="PF00535">
    <property type="entry name" value="Glycos_transf_2"/>
    <property type="match status" value="1"/>
</dbReference>
<gene>
    <name evidence="5" type="ORF">SD10_26210</name>
</gene>
<dbReference type="PANTHER" id="PTHR43685:SF5">
    <property type="entry name" value="GLYCOSYLTRANSFERASE EPSE-RELATED"/>
    <property type="match status" value="1"/>
</dbReference>
<name>A0A0E3V9Q8_9BACT</name>
<organism evidence="5 6">
    <name type="scientific">Spirosoma radiotolerans</name>
    <dbReference type="NCBI Taxonomy" id="1379870"/>
    <lineage>
        <taxon>Bacteria</taxon>
        <taxon>Pseudomonadati</taxon>
        <taxon>Bacteroidota</taxon>
        <taxon>Cytophagia</taxon>
        <taxon>Cytophagales</taxon>
        <taxon>Cytophagaceae</taxon>
        <taxon>Spirosoma</taxon>
    </lineage>
</organism>
<keyword evidence="3" id="KW-0808">Transferase</keyword>
<dbReference type="GO" id="GO:0016757">
    <property type="term" value="F:glycosyltransferase activity"/>
    <property type="evidence" value="ECO:0007669"/>
    <property type="project" value="UniProtKB-KW"/>
</dbReference>
<evidence type="ECO:0000256" key="2">
    <source>
        <dbReference type="ARBA" id="ARBA00022676"/>
    </source>
</evidence>
<dbReference type="Proteomes" id="UP000033054">
    <property type="component" value="Chromosome"/>
</dbReference>
<dbReference type="PANTHER" id="PTHR43685">
    <property type="entry name" value="GLYCOSYLTRANSFERASE"/>
    <property type="match status" value="1"/>
</dbReference>
<sequence>MHQNDLPLISVIMPVYNGERFLAEAIESILAQEYTNFELLILDNGSTDGTPDLLSHFARLDSRIRLLHEPNPLGYGGEVASNIATKQAKGKFIAKLDSDDIATPDRLAKQAGYLMDHPDVFLVGSQLTLINERGQVTGTRLYPLTHEEIYNEFYLRFPIANPAIMYRNDLSEDLYQIRFPHFNDYYSLFRLLQEGYRVYNLPETLTAYRVHTTNTVFTNLRTKWRSNVAIKKAFVHEFGYSPPWIHQLKIVAITWVINLFPEPMLIKSMNKARQLINA</sequence>
<evidence type="ECO:0000313" key="6">
    <source>
        <dbReference type="Proteomes" id="UP000033054"/>
    </source>
</evidence>
<dbReference type="InterPro" id="IPR050834">
    <property type="entry name" value="Glycosyltransf_2"/>
</dbReference>
<keyword evidence="6" id="KW-1185">Reference proteome</keyword>